<protein>
    <submittedName>
        <fullName evidence="2">Uncharacterized protein</fullName>
    </submittedName>
</protein>
<evidence type="ECO:0000313" key="3">
    <source>
        <dbReference type="Proteomes" id="UP001230504"/>
    </source>
</evidence>
<dbReference type="EMBL" id="JAHLJV010000046">
    <property type="protein sequence ID" value="KAK1585243.1"/>
    <property type="molecule type" value="Genomic_DNA"/>
</dbReference>
<accession>A0AAD8PWS2</accession>
<keyword evidence="3" id="KW-1185">Reference proteome</keyword>
<reference evidence="2" key="1">
    <citation type="submission" date="2021-06" db="EMBL/GenBank/DDBJ databases">
        <title>Comparative genomics, transcriptomics and evolutionary studies reveal genomic signatures of adaptation to plant cell wall in hemibiotrophic fungi.</title>
        <authorList>
            <consortium name="DOE Joint Genome Institute"/>
            <person name="Baroncelli R."/>
            <person name="Diaz J.F."/>
            <person name="Benocci T."/>
            <person name="Peng M."/>
            <person name="Battaglia E."/>
            <person name="Haridas S."/>
            <person name="Andreopoulos W."/>
            <person name="Labutti K."/>
            <person name="Pangilinan J."/>
            <person name="Floch G.L."/>
            <person name="Makela M.R."/>
            <person name="Henrissat B."/>
            <person name="Grigoriev I.V."/>
            <person name="Crouch J.A."/>
            <person name="De Vries R.P."/>
            <person name="Sukno S.A."/>
            <person name="Thon M.R."/>
        </authorList>
    </citation>
    <scope>NUCLEOTIDE SEQUENCE</scope>
    <source>
        <strain evidence="2">CBS 125086</strain>
    </source>
</reference>
<feature type="compositionally biased region" description="Polar residues" evidence="1">
    <location>
        <begin position="36"/>
        <end position="53"/>
    </location>
</feature>
<feature type="compositionally biased region" description="Low complexity" evidence="1">
    <location>
        <begin position="57"/>
        <end position="71"/>
    </location>
</feature>
<comment type="caution">
    <text evidence="2">The sequence shown here is derived from an EMBL/GenBank/DDBJ whole genome shotgun (WGS) entry which is preliminary data.</text>
</comment>
<proteinExistence type="predicted"/>
<dbReference type="AlphaFoldDB" id="A0AAD8PWS2"/>
<dbReference type="RefSeq" id="XP_060412277.1">
    <property type="nucleotide sequence ID" value="XM_060563879.1"/>
</dbReference>
<name>A0AAD8PWS2_9PEZI</name>
<sequence length="296" mass="32069">MPATSPHPALGASPSQIWSHTDKNRRASVVKVPSPLKQTIYSSSPAVPSTLRSVNFPPLDSPTRSPSSDSTIDVNQTPSARRPSVSVLGCRTGSVFDDDPFVTSQPSPQTFRTKSPFSKGCASLAEKVARQVANTRSLAHHGYRGPIEVGDFVCLIDPYTGQPDPIAANHPDGRGNTVIRDFRSQKDISEIMPSDNGRAEWGRKGEFKGFEDSIAAAWIRGAKLKSKTFNTVGKDAFMGARLGEGNEDVLVEEEEAPPATTQLGPTPYWIKKANEILGITNEGEDDAEGLFEYHDF</sequence>
<evidence type="ECO:0000313" key="2">
    <source>
        <dbReference type="EMBL" id="KAK1585243.1"/>
    </source>
</evidence>
<evidence type="ECO:0000256" key="1">
    <source>
        <dbReference type="SAM" id="MobiDB-lite"/>
    </source>
</evidence>
<feature type="region of interest" description="Disordered" evidence="1">
    <location>
        <begin position="1"/>
        <end position="84"/>
    </location>
</feature>
<organism evidence="2 3">
    <name type="scientific">Colletotrichum navitas</name>
    <dbReference type="NCBI Taxonomy" id="681940"/>
    <lineage>
        <taxon>Eukaryota</taxon>
        <taxon>Fungi</taxon>
        <taxon>Dikarya</taxon>
        <taxon>Ascomycota</taxon>
        <taxon>Pezizomycotina</taxon>
        <taxon>Sordariomycetes</taxon>
        <taxon>Hypocreomycetidae</taxon>
        <taxon>Glomerellales</taxon>
        <taxon>Glomerellaceae</taxon>
        <taxon>Colletotrichum</taxon>
        <taxon>Colletotrichum graminicola species complex</taxon>
    </lineage>
</organism>
<gene>
    <name evidence="2" type="ORF">LY79DRAFT_671182</name>
</gene>
<dbReference type="GeneID" id="85448119"/>
<dbReference type="Proteomes" id="UP001230504">
    <property type="component" value="Unassembled WGS sequence"/>
</dbReference>